<dbReference type="HAMAP" id="MF_00056">
    <property type="entry name" value="KDO8P_synth"/>
    <property type="match status" value="1"/>
</dbReference>
<comment type="catalytic activity">
    <reaction evidence="7 8">
        <text>D-arabinose 5-phosphate + phosphoenolpyruvate + H2O = 3-deoxy-alpha-D-manno-2-octulosonate-8-phosphate + phosphate</text>
        <dbReference type="Rhea" id="RHEA:14053"/>
        <dbReference type="ChEBI" id="CHEBI:15377"/>
        <dbReference type="ChEBI" id="CHEBI:43474"/>
        <dbReference type="ChEBI" id="CHEBI:57693"/>
        <dbReference type="ChEBI" id="CHEBI:58702"/>
        <dbReference type="ChEBI" id="CHEBI:85985"/>
        <dbReference type="EC" id="2.5.1.55"/>
    </reaction>
</comment>
<comment type="subcellular location">
    <subcellularLocation>
        <location evidence="1 8">Cytoplasm</location>
    </subcellularLocation>
</comment>
<protein>
    <recommendedName>
        <fullName evidence="8">2-dehydro-3-deoxyphosphooctonate aldolase</fullName>
        <ecNumber evidence="8">2.5.1.55</ecNumber>
    </recommendedName>
    <alternativeName>
        <fullName evidence="8">3-deoxy-D-manno-octulosonic acid 8-phosphate synthase</fullName>
    </alternativeName>
    <alternativeName>
        <fullName evidence="8">KDO-8-phosphate synthase</fullName>
        <shortName evidence="8">KDO 8-P synthase</shortName>
        <shortName evidence="8">KDOPS</shortName>
    </alternativeName>
    <alternativeName>
        <fullName evidence="8">Phospho-2-dehydro-3-deoxyoctonate aldolase</fullName>
    </alternativeName>
</protein>
<dbReference type="Pfam" id="PF00793">
    <property type="entry name" value="DAHP_synth_1"/>
    <property type="match status" value="1"/>
</dbReference>
<dbReference type="UniPathway" id="UPA00030"/>
<comment type="pathway">
    <text evidence="3 8">Carbohydrate biosynthesis; 3-deoxy-D-manno-octulosonate biosynthesis; 3-deoxy-D-manno-octulosonate from D-ribulose 5-phosphate: step 2/3.</text>
</comment>
<accession>A0A377J3S4</accession>
<dbReference type="Proteomes" id="UP000254841">
    <property type="component" value="Unassembled WGS sequence"/>
</dbReference>
<evidence type="ECO:0000313" key="10">
    <source>
        <dbReference type="EMBL" id="STO97152.1"/>
    </source>
</evidence>
<name>A0A377J3S4_9HELI</name>
<keyword evidence="6 8" id="KW-0808">Transferase</keyword>
<gene>
    <name evidence="8 10" type="primary">kdsA</name>
    <name evidence="10" type="ORF">NCTC12410_00974</name>
</gene>
<dbReference type="PANTHER" id="PTHR21057">
    <property type="entry name" value="PHOSPHO-2-DEHYDRO-3-DEOXYHEPTONATE ALDOLASE"/>
    <property type="match status" value="1"/>
</dbReference>
<dbReference type="GO" id="GO:0005737">
    <property type="term" value="C:cytoplasm"/>
    <property type="evidence" value="ECO:0007669"/>
    <property type="project" value="UniProtKB-SubCell"/>
</dbReference>
<dbReference type="GO" id="GO:0008676">
    <property type="term" value="F:3-deoxy-8-phosphooctulonate synthase activity"/>
    <property type="evidence" value="ECO:0007669"/>
    <property type="project" value="UniProtKB-UniRule"/>
</dbReference>
<sequence>MKEREKQDQAKNKLSIFCGPCVIESREQLQRIAAGLAFLQKRDDCELYFKASFDKANRTSLESYRGPGLDEGLKMLESIKKEFGYKLITDIHESHQAAALAEVVDVIQIPAFLCRQTDLIIAVAKTKAQINIKKGQFMSPKDMRYSALKAIKTRGGTEASYLESNKYGLCLTERGSSFGYGNLVVDMRSLVIMREFAPVIFDVTHSVQMPGMGDGKSSGDSSFAPYLARAAAAVGVDGFFIETHYDPANALSDGANMIALDKLTRLFDEIFAIRNALNMR</sequence>
<evidence type="ECO:0000256" key="8">
    <source>
        <dbReference type="HAMAP-Rule" id="MF_00056"/>
    </source>
</evidence>
<evidence type="ECO:0000256" key="3">
    <source>
        <dbReference type="ARBA" id="ARBA00004845"/>
    </source>
</evidence>
<evidence type="ECO:0000256" key="5">
    <source>
        <dbReference type="ARBA" id="ARBA00022490"/>
    </source>
</evidence>
<dbReference type="AlphaFoldDB" id="A0A377J3S4"/>
<evidence type="ECO:0000259" key="9">
    <source>
        <dbReference type="Pfam" id="PF00793"/>
    </source>
</evidence>
<dbReference type="Gene3D" id="3.20.20.70">
    <property type="entry name" value="Aldolase class I"/>
    <property type="match status" value="1"/>
</dbReference>
<dbReference type="NCBIfam" id="TIGR01362">
    <property type="entry name" value="KDO8P_synth"/>
    <property type="match status" value="1"/>
</dbReference>
<comment type="pathway">
    <text evidence="2">Bacterial outer membrane biogenesis; lipopolysaccharide biosynthesis.</text>
</comment>
<keyword evidence="8" id="KW-0448">Lipopolysaccharide biosynthesis</keyword>
<evidence type="ECO:0000256" key="4">
    <source>
        <dbReference type="ARBA" id="ARBA00010499"/>
    </source>
</evidence>
<dbReference type="RefSeq" id="WP_115011416.1">
    <property type="nucleotide sequence ID" value="NZ_UGHV01000001.1"/>
</dbReference>
<dbReference type="InterPro" id="IPR013785">
    <property type="entry name" value="Aldolase_TIM"/>
</dbReference>
<evidence type="ECO:0000256" key="2">
    <source>
        <dbReference type="ARBA" id="ARBA00004756"/>
    </source>
</evidence>
<proteinExistence type="inferred from homology"/>
<dbReference type="EC" id="2.5.1.55" evidence="8"/>
<evidence type="ECO:0000256" key="1">
    <source>
        <dbReference type="ARBA" id="ARBA00004496"/>
    </source>
</evidence>
<dbReference type="SUPFAM" id="SSF51569">
    <property type="entry name" value="Aldolase"/>
    <property type="match status" value="1"/>
</dbReference>
<dbReference type="UniPathway" id="UPA00357">
    <property type="reaction ID" value="UER00474"/>
</dbReference>
<keyword evidence="5 8" id="KW-0963">Cytoplasm</keyword>
<dbReference type="NCBIfam" id="NF003543">
    <property type="entry name" value="PRK05198.1"/>
    <property type="match status" value="1"/>
</dbReference>
<feature type="domain" description="DAHP synthetase I/KDSA" evidence="9">
    <location>
        <begin position="12"/>
        <end position="265"/>
    </location>
</feature>
<reference evidence="10 11" key="1">
    <citation type="submission" date="2018-06" db="EMBL/GenBank/DDBJ databases">
        <authorList>
            <consortium name="Pathogen Informatics"/>
            <person name="Doyle S."/>
        </authorList>
    </citation>
    <scope>NUCLEOTIDE SEQUENCE [LARGE SCALE GENOMIC DNA]</scope>
    <source>
        <strain evidence="10 11">NCTC12410</strain>
    </source>
</reference>
<dbReference type="InterPro" id="IPR006269">
    <property type="entry name" value="KDO8P_synthase"/>
</dbReference>
<organism evidence="10 11">
    <name type="scientific">Helicobacter canis</name>
    <dbReference type="NCBI Taxonomy" id="29419"/>
    <lineage>
        <taxon>Bacteria</taxon>
        <taxon>Pseudomonadati</taxon>
        <taxon>Campylobacterota</taxon>
        <taxon>Epsilonproteobacteria</taxon>
        <taxon>Campylobacterales</taxon>
        <taxon>Helicobacteraceae</taxon>
        <taxon>Helicobacter</taxon>
    </lineage>
</organism>
<evidence type="ECO:0000313" key="11">
    <source>
        <dbReference type="Proteomes" id="UP000254841"/>
    </source>
</evidence>
<dbReference type="InterPro" id="IPR006218">
    <property type="entry name" value="DAHP1/KDSA"/>
</dbReference>
<evidence type="ECO:0000256" key="7">
    <source>
        <dbReference type="ARBA" id="ARBA00049112"/>
    </source>
</evidence>
<dbReference type="OrthoDB" id="9802281at2"/>
<dbReference type="GO" id="GO:0019294">
    <property type="term" value="P:keto-3-deoxy-D-manno-octulosonic acid biosynthetic process"/>
    <property type="evidence" value="ECO:0007669"/>
    <property type="project" value="UniProtKB-UniRule"/>
</dbReference>
<evidence type="ECO:0000256" key="6">
    <source>
        <dbReference type="ARBA" id="ARBA00022679"/>
    </source>
</evidence>
<comment type="similarity">
    <text evidence="4 8">Belongs to the KdsA family.</text>
</comment>
<dbReference type="EMBL" id="UGHV01000001">
    <property type="protein sequence ID" value="STO97152.1"/>
    <property type="molecule type" value="Genomic_DNA"/>
</dbReference>